<evidence type="ECO:0000256" key="3">
    <source>
        <dbReference type="ARBA" id="ARBA00022475"/>
    </source>
</evidence>
<dbReference type="RefSeq" id="WP_008722498.1">
    <property type="nucleotide sequence ID" value="NZ_JBBMFM010000102.1"/>
</dbReference>
<accession>A0ABV1DAK1</accession>
<evidence type="ECO:0000256" key="2">
    <source>
        <dbReference type="ARBA" id="ARBA00022448"/>
    </source>
</evidence>
<evidence type="ECO:0000313" key="11">
    <source>
        <dbReference type="Proteomes" id="UP001454086"/>
    </source>
</evidence>
<evidence type="ECO:0000313" key="10">
    <source>
        <dbReference type="EMBL" id="MEQ2427384.1"/>
    </source>
</evidence>
<proteinExistence type="predicted"/>
<name>A0ABV1DAK1_9FIRM</name>
<dbReference type="EMBL" id="JBBMFM010000102">
    <property type="protein sequence ID" value="MEQ2427384.1"/>
    <property type="molecule type" value="Genomic_DNA"/>
</dbReference>
<gene>
    <name evidence="10" type="ORF">WMQ36_20670</name>
</gene>
<dbReference type="Pfam" id="PF02653">
    <property type="entry name" value="BPD_transp_2"/>
    <property type="match status" value="1"/>
</dbReference>
<dbReference type="PANTHER" id="PTHR32196">
    <property type="entry name" value="ABC TRANSPORTER PERMEASE PROTEIN YPHD-RELATED-RELATED"/>
    <property type="match status" value="1"/>
</dbReference>
<keyword evidence="11" id="KW-1185">Reference proteome</keyword>
<comment type="caution">
    <text evidence="10">The sequence shown here is derived from an EMBL/GenBank/DDBJ whole genome shotgun (WGS) entry which is preliminary data.</text>
</comment>
<keyword evidence="7 9" id="KW-0472">Membrane</keyword>
<evidence type="ECO:0000256" key="5">
    <source>
        <dbReference type="ARBA" id="ARBA00022692"/>
    </source>
</evidence>
<keyword evidence="4" id="KW-0997">Cell inner membrane</keyword>
<feature type="transmembrane region" description="Helical" evidence="9">
    <location>
        <begin position="50"/>
        <end position="71"/>
    </location>
</feature>
<keyword evidence="2" id="KW-0813">Transport</keyword>
<protein>
    <recommendedName>
        <fullName evidence="8">Autoinducer 2 import system permease protein LsrD</fullName>
    </recommendedName>
</protein>
<feature type="transmembrane region" description="Helical" evidence="9">
    <location>
        <begin position="78"/>
        <end position="96"/>
    </location>
</feature>
<keyword evidence="6 9" id="KW-1133">Transmembrane helix</keyword>
<reference evidence="10 11" key="1">
    <citation type="submission" date="2024-03" db="EMBL/GenBank/DDBJ databases">
        <title>Human intestinal bacterial collection.</title>
        <authorList>
            <person name="Pauvert C."/>
            <person name="Hitch T.C.A."/>
            <person name="Clavel T."/>
        </authorList>
    </citation>
    <scope>NUCLEOTIDE SEQUENCE [LARGE SCALE GENOMIC DNA]</scope>
    <source>
        <strain evidence="10 11">CLA-SR-H021</strain>
    </source>
</reference>
<evidence type="ECO:0000256" key="4">
    <source>
        <dbReference type="ARBA" id="ARBA00022519"/>
    </source>
</evidence>
<feature type="transmembrane region" description="Helical" evidence="9">
    <location>
        <begin position="132"/>
        <end position="150"/>
    </location>
</feature>
<evidence type="ECO:0000256" key="1">
    <source>
        <dbReference type="ARBA" id="ARBA00004651"/>
    </source>
</evidence>
<organism evidence="10 11">
    <name type="scientific">Enterocloster hominis</name>
    <name type="common">ex Hitch et al. 2024</name>
    <dbReference type="NCBI Taxonomy" id="1917870"/>
    <lineage>
        <taxon>Bacteria</taxon>
        <taxon>Bacillati</taxon>
        <taxon>Bacillota</taxon>
        <taxon>Clostridia</taxon>
        <taxon>Lachnospirales</taxon>
        <taxon>Lachnospiraceae</taxon>
        <taxon>Enterocloster</taxon>
    </lineage>
</organism>
<feature type="transmembrane region" description="Helical" evidence="9">
    <location>
        <begin position="170"/>
        <end position="192"/>
    </location>
</feature>
<keyword evidence="5 9" id="KW-0812">Transmembrane</keyword>
<keyword evidence="3" id="KW-1003">Cell membrane</keyword>
<feature type="transmembrane region" description="Helical" evidence="9">
    <location>
        <begin position="102"/>
        <end position="120"/>
    </location>
</feature>
<evidence type="ECO:0000256" key="9">
    <source>
        <dbReference type="SAM" id="Phobius"/>
    </source>
</evidence>
<sequence>MVEEKSRRTLNIQFLKKRTDSSQVMVYVILVLLLLAAQILSPGYLKPTHIAGILRLASFMGIAAIGQNLTILTGGIDLSIANTITFANVIAAQIMVGRNENTLTALLAVIMMGMAVGLINGAGIQWLRIPPFIMTLGVGTVIQGVFLIYTKGAPKGNASPFLKAVCGQSFIGIVSGIVIIWAVMAAVTIVFLRSTPYGRKIYSIGINEQAARFSGIQTRRVTFSVYLLSAVIAAMTGFFLVGYTGTSFLDVGTSYNTKTIAAVIIGGTAITGGRGSYVGTIAGAVIMTILDDFLTIVNIPEAGRQIMQGVIIILLVLIYSREKHKK</sequence>
<comment type="subcellular location">
    <subcellularLocation>
        <location evidence="1">Cell membrane</location>
        <topology evidence="1">Multi-pass membrane protein</topology>
    </subcellularLocation>
</comment>
<evidence type="ECO:0000256" key="7">
    <source>
        <dbReference type="ARBA" id="ARBA00023136"/>
    </source>
</evidence>
<evidence type="ECO:0000256" key="6">
    <source>
        <dbReference type="ARBA" id="ARBA00022989"/>
    </source>
</evidence>
<feature type="transmembrane region" description="Helical" evidence="9">
    <location>
        <begin position="221"/>
        <end position="243"/>
    </location>
</feature>
<dbReference type="Proteomes" id="UP001454086">
    <property type="component" value="Unassembled WGS sequence"/>
</dbReference>
<dbReference type="InterPro" id="IPR001851">
    <property type="entry name" value="ABC_transp_permease"/>
</dbReference>
<evidence type="ECO:0000256" key="8">
    <source>
        <dbReference type="ARBA" id="ARBA00039381"/>
    </source>
</evidence>
<dbReference type="CDD" id="cd06579">
    <property type="entry name" value="TM_PBP1_transp_AraH_like"/>
    <property type="match status" value="1"/>
</dbReference>
<dbReference type="PANTHER" id="PTHR32196:SF71">
    <property type="entry name" value="AUTOINDUCER 2 IMPORT SYSTEM PERMEASE PROTEIN LSRD"/>
    <property type="match status" value="1"/>
</dbReference>
<feature type="transmembrane region" description="Helical" evidence="9">
    <location>
        <begin position="24"/>
        <end position="44"/>
    </location>
</feature>